<comment type="caution">
    <text evidence="2">The sequence shown here is derived from an EMBL/GenBank/DDBJ whole genome shotgun (WGS) entry which is preliminary data.</text>
</comment>
<dbReference type="PANTHER" id="PTHR43640:SF1">
    <property type="entry name" value="THIOREDOXIN-DEPENDENT PEROXIREDOXIN"/>
    <property type="match status" value="1"/>
</dbReference>
<protein>
    <recommendedName>
        <fullName evidence="1">Thioredoxin domain-containing protein</fullName>
    </recommendedName>
</protein>
<dbReference type="SUPFAM" id="SSF52833">
    <property type="entry name" value="Thioredoxin-like"/>
    <property type="match status" value="1"/>
</dbReference>
<evidence type="ECO:0000313" key="3">
    <source>
        <dbReference type="Proteomes" id="UP000254771"/>
    </source>
</evidence>
<dbReference type="PROSITE" id="PS51352">
    <property type="entry name" value="THIOREDOXIN_2"/>
    <property type="match status" value="1"/>
</dbReference>
<dbReference type="PANTHER" id="PTHR43640">
    <property type="entry name" value="OS07G0260300 PROTEIN"/>
    <property type="match status" value="1"/>
</dbReference>
<sequence>MSRGRADIFIQTLLSQPAVKSIENQFLSIVTIIGSSLVCKQIFHIVFILCLLTQTGSLSADLLLGAKAPDFQGQDLKGNRHLLSNYADKIVVLEWSSPECPYSRRYYDNGTLDSLHEYAAKNGVAWINIAPKLQKLTPAQALEHFDPAKKTVILDMELNISTLYSATTTPQIFIIDRQGILAYSGAIDSNAMLKKTPGKLVPYTRNALNDLLAGREVSKKITRAYGCYVKNKTPPAGELPQIIAPDSQ</sequence>
<keyword evidence="3" id="KW-1185">Reference proteome</keyword>
<dbReference type="Gene3D" id="3.40.30.10">
    <property type="entry name" value="Glutaredoxin"/>
    <property type="match status" value="1"/>
</dbReference>
<dbReference type="InterPro" id="IPR013766">
    <property type="entry name" value="Thioredoxin_domain"/>
</dbReference>
<dbReference type="Proteomes" id="UP000254771">
    <property type="component" value="Unassembled WGS sequence"/>
</dbReference>
<proteinExistence type="predicted"/>
<dbReference type="InterPro" id="IPR047262">
    <property type="entry name" value="PRX-like1"/>
</dbReference>
<dbReference type="EMBL" id="QFXE01000007">
    <property type="protein sequence ID" value="RDH87038.1"/>
    <property type="molecule type" value="Genomic_DNA"/>
</dbReference>
<gene>
    <name evidence="2" type="ORF">DIZ78_05970</name>
</gene>
<dbReference type="Pfam" id="PF00578">
    <property type="entry name" value="AhpC-TSA"/>
    <property type="match status" value="1"/>
</dbReference>
<feature type="domain" description="Thioredoxin" evidence="1">
    <location>
        <begin position="62"/>
        <end position="213"/>
    </location>
</feature>
<dbReference type="GO" id="GO:0016209">
    <property type="term" value="F:antioxidant activity"/>
    <property type="evidence" value="ECO:0007669"/>
    <property type="project" value="InterPro"/>
</dbReference>
<evidence type="ECO:0000259" key="1">
    <source>
        <dbReference type="PROSITE" id="PS51352"/>
    </source>
</evidence>
<dbReference type="GO" id="GO:0016491">
    <property type="term" value="F:oxidoreductase activity"/>
    <property type="evidence" value="ECO:0007669"/>
    <property type="project" value="InterPro"/>
</dbReference>
<reference evidence="2 3" key="1">
    <citation type="journal article" date="2018" name="ISME J.">
        <title>Endosymbiont genomes yield clues of tubeworm success.</title>
        <authorList>
            <person name="Li Y."/>
            <person name="Liles M.R."/>
            <person name="Halanych K.M."/>
        </authorList>
    </citation>
    <scope>NUCLEOTIDE SEQUENCE [LARGE SCALE GENOMIC DNA]</scope>
    <source>
        <strain evidence="2">A1462</strain>
    </source>
</reference>
<name>A0A370DQ27_9GAMM</name>
<organism evidence="2 3">
    <name type="scientific">endosymbiont of Escarpia spicata</name>
    <dbReference type="NCBI Taxonomy" id="2200908"/>
    <lineage>
        <taxon>Bacteria</taxon>
        <taxon>Pseudomonadati</taxon>
        <taxon>Pseudomonadota</taxon>
        <taxon>Gammaproteobacteria</taxon>
        <taxon>sulfur-oxidizing symbionts</taxon>
    </lineage>
</organism>
<accession>A0A370DQ27</accession>
<dbReference type="InterPro" id="IPR000866">
    <property type="entry name" value="AhpC/TSA"/>
</dbReference>
<dbReference type="AlphaFoldDB" id="A0A370DQ27"/>
<dbReference type="InterPro" id="IPR036249">
    <property type="entry name" value="Thioredoxin-like_sf"/>
</dbReference>
<evidence type="ECO:0000313" key="2">
    <source>
        <dbReference type="EMBL" id="RDH87038.1"/>
    </source>
</evidence>